<accession>A0ABQ9UR55</accession>
<name>A0ABQ9UR55_SAGOE</name>
<reference evidence="2 3" key="1">
    <citation type="submission" date="2023-05" db="EMBL/GenBank/DDBJ databases">
        <title>B98-5 Cell Line De Novo Hybrid Assembly: An Optical Mapping Approach.</title>
        <authorList>
            <person name="Kananen K."/>
            <person name="Auerbach J.A."/>
            <person name="Kautto E."/>
            <person name="Blachly J.S."/>
        </authorList>
    </citation>
    <scope>NUCLEOTIDE SEQUENCE [LARGE SCALE GENOMIC DNA]</scope>
    <source>
        <strain evidence="2">B95-8</strain>
        <tissue evidence="2">Cell line</tissue>
    </source>
</reference>
<feature type="region of interest" description="Disordered" evidence="1">
    <location>
        <begin position="117"/>
        <end position="143"/>
    </location>
</feature>
<proteinExistence type="predicted"/>
<evidence type="ECO:0000256" key="1">
    <source>
        <dbReference type="SAM" id="MobiDB-lite"/>
    </source>
</evidence>
<sequence length="166" mass="17559">MPHICTHATHINASHAPHTDRATHVTHTNHANHATHATHTDHATIHATHNTHATHINCINYANHAASQAGSAPPFPASRWPKQLPLPFAPVGSDALKPSEPSSATCPGAHLRSPCAVDTAYPKPPSSHWANPSSPAGAQRPGQLVTTAVEQAAQYTTLLPCKQNMP</sequence>
<keyword evidence="3" id="KW-1185">Reference proteome</keyword>
<feature type="non-terminal residue" evidence="2">
    <location>
        <position position="166"/>
    </location>
</feature>
<evidence type="ECO:0000313" key="2">
    <source>
        <dbReference type="EMBL" id="KAK2099279.1"/>
    </source>
</evidence>
<evidence type="ECO:0000313" key="3">
    <source>
        <dbReference type="Proteomes" id="UP001266305"/>
    </source>
</evidence>
<dbReference type="EMBL" id="JASSZA010000011">
    <property type="protein sequence ID" value="KAK2099279.1"/>
    <property type="molecule type" value="Genomic_DNA"/>
</dbReference>
<protein>
    <submittedName>
        <fullName evidence="2">Uncharacterized protein</fullName>
    </submittedName>
</protein>
<dbReference type="Proteomes" id="UP001266305">
    <property type="component" value="Unassembled WGS sequence"/>
</dbReference>
<gene>
    <name evidence="2" type="ORF">P7K49_024730</name>
</gene>
<comment type="caution">
    <text evidence="2">The sequence shown here is derived from an EMBL/GenBank/DDBJ whole genome shotgun (WGS) entry which is preliminary data.</text>
</comment>
<organism evidence="2 3">
    <name type="scientific">Saguinus oedipus</name>
    <name type="common">Cotton-top tamarin</name>
    <name type="synonym">Oedipomidas oedipus</name>
    <dbReference type="NCBI Taxonomy" id="9490"/>
    <lineage>
        <taxon>Eukaryota</taxon>
        <taxon>Metazoa</taxon>
        <taxon>Chordata</taxon>
        <taxon>Craniata</taxon>
        <taxon>Vertebrata</taxon>
        <taxon>Euteleostomi</taxon>
        <taxon>Mammalia</taxon>
        <taxon>Eutheria</taxon>
        <taxon>Euarchontoglires</taxon>
        <taxon>Primates</taxon>
        <taxon>Haplorrhini</taxon>
        <taxon>Platyrrhini</taxon>
        <taxon>Cebidae</taxon>
        <taxon>Callitrichinae</taxon>
        <taxon>Saguinus</taxon>
    </lineage>
</organism>